<gene>
    <name evidence="2" type="ORF">WAE96_01735</name>
</gene>
<dbReference type="GO" id="GO:0016757">
    <property type="term" value="F:glycosyltransferase activity"/>
    <property type="evidence" value="ECO:0007669"/>
    <property type="project" value="UniProtKB-KW"/>
</dbReference>
<sequence length="384" mass="43344">MLLNIEIKGVQFSNKGAELMLEAILQQLDVHLGEYHLTLSPGRNLPYVKRAKLGAWQKLSFRRGKLDLTGILAKLPTKIRNFLKRYGIVTEADVDVILNASGFAYGDQWPMADLRNTAKEIKRFKALGKPYIILPQALGPFQREELKEFAEVLINDTALTFARDDTSFAECEKLNKSNKLFQSPDFTALLEVQQFNTTEQQSVCLIPNNKVVSKFNHANAEQQKNAYFDFWIGTANFFIDNGFFVKVLNHEGKEDRDICNAILEAVDNEQIALIDGLNSTEIKALIGSCDAVVSSRFHGCVSALCQGVPCLATSWSHKYEMLYGEYGLSENVIDFGLERQELTNKLNHFLNDLTNQASVCLLHAEQVKEQNKKMWQQVVAIIKS</sequence>
<dbReference type="EC" id="2.4.-.-" evidence="2"/>
<comment type="caution">
    <text evidence="2">The sequence shown here is derived from an EMBL/GenBank/DDBJ whole genome shotgun (WGS) entry which is preliminary data.</text>
</comment>
<proteinExistence type="predicted"/>
<feature type="domain" description="Polysaccharide pyruvyl transferase" evidence="1">
    <location>
        <begin position="14"/>
        <end position="317"/>
    </location>
</feature>
<dbReference type="Gene3D" id="3.40.50.2000">
    <property type="entry name" value="Glycogen Phosphorylase B"/>
    <property type="match status" value="1"/>
</dbReference>
<keyword evidence="2" id="KW-0808">Transferase</keyword>
<keyword evidence="2" id="KW-0328">Glycosyltransferase</keyword>
<dbReference type="PANTHER" id="PTHR36836">
    <property type="entry name" value="COLANIC ACID BIOSYNTHESIS PROTEIN WCAK"/>
    <property type="match status" value="1"/>
</dbReference>
<dbReference type="InterPro" id="IPR007345">
    <property type="entry name" value="Polysacch_pyruvyl_Trfase"/>
</dbReference>
<dbReference type="Proteomes" id="UP001382455">
    <property type="component" value="Unassembled WGS sequence"/>
</dbReference>
<dbReference type="PANTHER" id="PTHR36836:SF1">
    <property type="entry name" value="COLANIC ACID BIOSYNTHESIS PROTEIN WCAK"/>
    <property type="match status" value="1"/>
</dbReference>
<accession>A0ABU8EQQ9</accession>
<protein>
    <submittedName>
        <fullName evidence="2">Polysaccharide pyruvyl transferase family protein</fullName>
        <ecNumber evidence="2">2.4.-.-</ecNumber>
    </submittedName>
</protein>
<organism evidence="2 3">
    <name type="scientific">Pseudoalteromonas spongiae</name>
    <dbReference type="NCBI Taxonomy" id="298657"/>
    <lineage>
        <taxon>Bacteria</taxon>
        <taxon>Pseudomonadati</taxon>
        <taxon>Pseudomonadota</taxon>
        <taxon>Gammaproteobacteria</taxon>
        <taxon>Alteromonadales</taxon>
        <taxon>Pseudoalteromonadaceae</taxon>
        <taxon>Pseudoalteromonas</taxon>
    </lineage>
</organism>
<evidence type="ECO:0000259" key="1">
    <source>
        <dbReference type="Pfam" id="PF04230"/>
    </source>
</evidence>
<name>A0ABU8EQQ9_9GAMM</name>
<dbReference type="Pfam" id="PF04230">
    <property type="entry name" value="PS_pyruv_trans"/>
    <property type="match status" value="1"/>
</dbReference>
<keyword evidence="3" id="KW-1185">Reference proteome</keyword>
<evidence type="ECO:0000313" key="3">
    <source>
        <dbReference type="Proteomes" id="UP001382455"/>
    </source>
</evidence>
<dbReference type="EMBL" id="JBAWKS010000001">
    <property type="protein sequence ID" value="MEI4548427.1"/>
    <property type="molecule type" value="Genomic_DNA"/>
</dbReference>
<evidence type="ECO:0000313" key="2">
    <source>
        <dbReference type="EMBL" id="MEI4548427.1"/>
    </source>
</evidence>
<dbReference type="RefSeq" id="WP_336434389.1">
    <property type="nucleotide sequence ID" value="NZ_JBAWKS010000001.1"/>
</dbReference>
<reference evidence="2 3" key="1">
    <citation type="submission" date="2023-12" db="EMBL/GenBank/DDBJ databases">
        <title>Friends and Foes: Symbiotic and Algicidal bacterial influence on Karenia brevis blooms.</title>
        <authorList>
            <person name="Fei C."/>
            <person name="Mohamed A.R."/>
            <person name="Booker A."/>
            <person name="Arshad M."/>
            <person name="Klass S."/>
            <person name="Ahn S."/>
            <person name="Gilbert P.M."/>
            <person name="Heil C.A."/>
            <person name="Martinez J.M."/>
            <person name="Amin S.A."/>
        </authorList>
    </citation>
    <scope>NUCLEOTIDE SEQUENCE [LARGE SCALE GENOMIC DNA]</scope>
    <source>
        <strain evidence="2 3">CE15</strain>
    </source>
</reference>